<evidence type="ECO:0000313" key="4">
    <source>
        <dbReference type="Proteomes" id="UP001295423"/>
    </source>
</evidence>
<dbReference type="EMBL" id="CAKOGP040002313">
    <property type="protein sequence ID" value="CAJ1966840.1"/>
    <property type="molecule type" value="Genomic_DNA"/>
</dbReference>
<evidence type="ECO:0000256" key="1">
    <source>
        <dbReference type="SAM" id="SignalP"/>
    </source>
</evidence>
<feature type="domain" description="ABC1 atypical kinase-like" evidence="2">
    <location>
        <begin position="232"/>
        <end position="502"/>
    </location>
</feature>
<dbReference type="PANTHER" id="PTHR45890">
    <property type="entry name" value="AARF DOMAIN CONTAINING KINASE 2 (PREDICTED)"/>
    <property type="match status" value="1"/>
</dbReference>
<dbReference type="SUPFAM" id="SSF56112">
    <property type="entry name" value="Protein kinase-like (PK-like)"/>
    <property type="match status" value="1"/>
</dbReference>
<reference evidence="3" key="1">
    <citation type="submission" date="2023-08" db="EMBL/GenBank/DDBJ databases">
        <authorList>
            <person name="Audoor S."/>
            <person name="Bilcke G."/>
        </authorList>
    </citation>
    <scope>NUCLEOTIDE SEQUENCE</scope>
</reference>
<dbReference type="InterPro" id="IPR011009">
    <property type="entry name" value="Kinase-like_dom_sf"/>
</dbReference>
<feature type="chain" id="PRO_5042297420" description="ABC1 atypical kinase-like domain-containing protein" evidence="1">
    <location>
        <begin position="27"/>
        <end position="655"/>
    </location>
</feature>
<gene>
    <name evidence="3" type="ORF">CYCCA115_LOCUS22423</name>
</gene>
<protein>
    <recommendedName>
        <fullName evidence="2">ABC1 atypical kinase-like domain-containing protein</fullName>
    </recommendedName>
</protein>
<dbReference type="Proteomes" id="UP001295423">
    <property type="component" value="Unassembled WGS sequence"/>
</dbReference>
<proteinExistence type="predicted"/>
<keyword evidence="1" id="KW-0732">Signal</keyword>
<dbReference type="PANTHER" id="PTHR45890:SF1">
    <property type="entry name" value="AARF DOMAIN CONTAINING KINASE 2"/>
    <property type="match status" value="1"/>
</dbReference>
<dbReference type="AlphaFoldDB" id="A0AAD2PXS3"/>
<name>A0AAD2PXS3_9STRA</name>
<evidence type="ECO:0000259" key="2">
    <source>
        <dbReference type="Pfam" id="PF03109"/>
    </source>
</evidence>
<sequence length="655" mass="73111">MRSSQSKATLRPTVLVLLTLLTAALATAPGGFESSSRELVTAASANDRRARIGYVRSSLCDRFHYVTKGKRAKDFGRWVKTQGGEPRIFSMHGGDVNFDAGDLEKLELENDLVFVKRRKDDPFLSDRMNLNFHHDSGRSLSFYDGDTRPLIEKPATPFELYLRAVKLSLVFGPLMSTAFIATISKKFRNDIWYKWLARCLASSGAAFIKWGQWAATRSDMFSQELCDALSSLHSSAPSHSWNFTQTQVESSLDIPEGGLLEVFDTFDPEPIASGSIAQVHKARLHNGGLVAVKVRHPSVARLIDMDFRLMEMLGSVVESIPGLKWLNVKDSVSQFSHTMAAQAHLNVEAHHLEVLNHNFGSWKNVQFPKPFFASSAMIMETFETGRVCTDVLDEFDEEASSRGMPGKGHDLIPLNMAESLVTNGVSMYLKMLLVDNVMHADLHPGNIMIDVMQSKNQDIEDAKIRITLVDAGMVAQLTEEESSTFIGLLTTIGEGNGEAAAEFALQFSIDNDLSEEEKKLFKEDMRVLFDKCCKGYGTGVDVGEVLRGVLGLIRDHHVRIDSNYATLVVNVLCVESLAKRVCPTYNALDASKPLLQQYRKLCFDDDGYTPRKNGSYHKKIKKMMAFVLNRDKKSQDAAFFKNIAKQRRRDQLLGA</sequence>
<accession>A0AAD2PXS3</accession>
<evidence type="ECO:0000313" key="3">
    <source>
        <dbReference type="EMBL" id="CAJ1966840.1"/>
    </source>
</evidence>
<comment type="caution">
    <text evidence="3">The sequence shown here is derived from an EMBL/GenBank/DDBJ whole genome shotgun (WGS) entry which is preliminary data.</text>
</comment>
<organism evidence="3 4">
    <name type="scientific">Cylindrotheca closterium</name>
    <dbReference type="NCBI Taxonomy" id="2856"/>
    <lineage>
        <taxon>Eukaryota</taxon>
        <taxon>Sar</taxon>
        <taxon>Stramenopiles</taxon>
        <taxon>Ochrophyta</taxon>
        <taxon>Bacillariophyta</taxon>
        <taxon>Bacillariophyceae</taxon>
        <taxon>Bacillariophycidae</taxon>
        <taxon>Bacillariales</taxon>
        <taxon>Bacillariaceae</taxon>
        <taxon>Cylindrotheca</taxon>
    </lineage>
</organism>
<dbReference type="InterPro" id="IPR052402">
    <property type="entry name" value="ADCK_kinase"/>
</dbReference>
<dbReference type="Pfam" id="PF03109">
    <property type="entry name" value="ABC1"/>
    <property type="match status" value="1"/>
</dbReference>
<feature type="signal peptide" evidence="1">
    <location>
        <begin position="1"/>
        <end position="26"/>
    </location>
</feature>
<keyword evidence="4" id="KW-1185">Reference proteome</keyword>
<dbReference type="InterPro" id="IPR004147">
    <property type="entry name" value="ABC1_dom"/>
</dbReference>